<keyword evidence="1" id="KW-0472">Membrane</keyword>
<feature type="transmembrane region" description="Helical" evidence="1">
    <location>
        <begin position="44"/>
        <end position="68"/>
    </location>
</feature>
<protein>
    <recommendedName>
        <fullName evidence="4">Transmembrane protein</fullName>
    </recommendedName>
</protein>
<feature type="transmembrane region" description="Helical" evidence="1">
    <location>
        <begin position="12"/>
        <end position="32"/>
    </location>
</feature>
<reference evidence="2" key="1">
    <citation type="submission" date="2021-01" db="EMBL/GenBank/DDBJ databases">
        <title>Whole genome shotgun sequence of Actinoplanes tereljensis NBRC 105297.</title>
        <authorList>
            <person name="Komaki H."/>
            <person name="Tamura T."/>
        </authorList>
    </citation>
    <scope>NUCLEOTIDE SEQUENCE</scope>
    <source>
        <strain evidence="2">NBRC 105297</strain>
    </source>
</reference>
<evidence type="ECO:0008006" key="4">
    <source>
        <dbReference type="Google" id="ProtNLM"/>
    </source>
</evidence>
<accession>A0A919NQN0</accession>
<keyword evidence="1" id="KW-0812">Transmembrane</keyword>
<dbReference type="Proteomes" id="UP000623608">
    <property type="component" value="Unassembled WGS sequence"/>
</dbReference>
<evidence type="ECO:0000313" key="3">
    <source>
        <dbReference type="Proteomes" id="UP000623608"/>
    </source>
</evidence>
<gene>
    <name evidence="2" type="ORF">Ate02nite_60050</name>
</gene>
<sequence length="74" mass="7999">MSRSISREQFPAVHAAAAIALVATGLISLKLVGVVDWPWPAVLAPLWVTAALVELFIELLLILAFLALRRSPSH</sequence>
<keyword evidence="1" id="KW-1133">Transmembrane helix</keyword>
<proteinExistence type="predicted"/>
<dbReference type="AlphaFoldDB" id="A0A919NQN0"/>
<organism evidence="2 3">
    <name type="scientific">Paractinoplanes tereljensis</name>
    <dbReference type="NCBI Taxonomy" id="571912"/>
    <lineage>
        <taxon>Bacteria</taxon>
        <taxon>Bacillati</taxon>
        <taxon>Actinomycetota</taxon>
        <taxon>Actinomycetes</taxon>
        <taxon>Micromonosporales</taxon>
        <taxon>Micromonosporaceae</taxon>
        <taxon>Paractinoplanes</taxon>
    </lineage>
</organism>
<evidence type="ECO:0000256" key="1">
    <source>
        <dbReference type="SAM" id="Phobius"/>
    </source>
</evidence>
<dbReference type="RefSeq" id="WP_203811180.1">
    <property type="nucleotide sequence ID" value="NZ_BOMY01000039.1"/>
</dbReference>
<comment type="caution">
    <text evidence="2">The sequence shown here is derived from an EMBL/GenBank/DDBJ whole genome shotgun (WGS) entry which is preliminary data.</text>
</comment>
<keyword evidence="3" id="KW-1185">Reference proteome</keyword>
<name>A0A919NQN0_9ACTN</name>
<dbReference type="EMBL" id="BOMY01000039">
    <property type="protein sequence ID" value="GIF23275.1"/>
    <property type="molecule type" value="Genomic_DNA"/>
</dbReference>
<evidence type="ECO:0000313" key="2">
    <source>
        <dbReference type="EMBL" id="GIF23275.1"/>
    </source>
</evidence>